<dbReference type="GO" id="GO:0005737">
    <property type="term" value="C:cytoplasm"/>
    <property type="evidence" value="ECO:0007669"/>
    <property type="project" value="UniProtKB-SubCell"/>
</dbReference>
<evidence type="ECO:0000313" key="12">
    <source>
        <dbReference type="EMBL" id="CAG5073717.1"/>
    </source>
</evidence>
<accession>A0A8J2EFK6</accession>
<keyword evidence="4" id="KW-0597">Phosphoprotein</keyword>
<evidence type="ECO:0000256" key="1">
    <source>
        <dbReference type="ARBA" id="ARBA00004496"/>
    </source>
</evidence>
<dbReference type="PROSITE" id="PS50086">
    <property type="entry name" value="TBC_RABGAP"/>
    <property type="match status" value="1"/>
</dbReference>
<comment type="caution">
    <text evidence="12">The sequence shown here is derived from an EMBL/GenBank/DDBJ whole genome shotgun (WGS) entry which is preliminary data.</text>
</comment>
<evidence type="ECO:0000256" key="6">
    <source>
        <dbReference type="ARBA" id="ARBA00055283"/>
    </source>
</evidence>
<dbReference type="AlphaFoldDB" id="A0A8J2EFK6"/>
<comment type="subunit">
    <text evidence="7">Interacts with non-phosphorylated form of RAB8A; phosphorylation of RAB8A at 'Thr-72' disrupts this interaction. Interacts with ARMC12.</text>
</comment>
<dbReference type="Pfam" id="PF00566">
    <property type="entry name" value="RabGAP-TBC"/>
    <property type="match status" value="1"/>
</dbReference>
<evidence type="ECO:0000256" key="3">
    <source>
        <dbReference type="ARBA" id="ARBA00022490"/>
    </source>
</evidence>
<evidence type="ECO:0000256" key="5">
    <source>
        <dbReference type="ARBA" id="ARBA00022990"/>
    </source>
</evidence>
<name>A0A8J2EFK6_COTCN</name>
<evidence type="ECO:0000259" key="11">
    <source>
        <dbReference type="PROSITE" id="PS50086"/>
    </source>
</evidence>
<comment type="subcellular location">
    <subcellularLocation>
        <location evidence="1">Cytoplasm</location>
    </subcellularLocation>
</comment>
<keyword evidence="3" id="KW-0963">Cytoplasm</keyword>
<evidence type="ECO:0000256" key="4">
    <source>
        <dbReference type="ARBA" id="ARBA00022553"/>
    </source>
</evidence>
<gene>
    <name evidence="12" type="ORF">HICCMSTLAB_LOCUS569</name>
</gene>
<evidence type="ECO:0000313" key="13">
    <source>
        <dbReference type="Proteomes" id="UP000786811"/>
    </source>
</evidence>
<feature type="domain" description="Rab-GAP TBC" evidence="11">
    <location>
        <begin position="302"/>
        <end position="512"/>
    </location>
</feature>
<dbReference type="GO" id="GO:0005096">
    <property type="term" value="F:GTPase activator activity"/>
    <property type="evidence" value="ECO:0007669"/>
    <property type="project" value="UniProtKB-KW"/>
</dbReference>
<evidence type="ECO:0000256" key="9">
    <source>
        <dbReference type="ARBA" id="ARBA00082539"/>
    </source>
</evidence>
<dbReference type="PANTHER" id="PTHR22957">
    <property type="entry name" value="TBC1 DOMAIN FAMILY MEMBER GTPASE-ACTIVATING PROTEIN"/>
    <property type="match status" value="1"/>
</dbReference>
<dbReference type="Gene3D" id="1.10.8.270">
    <property type="entry name" value="putative rabgap domain of human tbc1 domain family member 14 like domains"/>
    <property type="match status" value="1"/>
</dbReference>
<feature type="compositionally biased region" description="Polar residues" evidence="10">
    <location>
        <begin position="606"/>
        <end position="616"/>
    </location>
</feature>
<dbReference type="PANTHER" id="PTHR22957:SF645">
    <property type="entry name" value="LD27216P"/>
    <property type="match status" value="1"/>
</dbReference>
<dbReference type="InterPro" id="IPR000195">
    <property type="entry name" value="Rab-GAP-TBC_dom"/>
</dbReference>
<dbReference type="OrthoDB" id="10264062at2759"/>
<feature type="region of interest" description="Disordered" evidence="10">
    <location>
        <begin position="59"/>
        <end position="85"/>
    </location>
</feature>
<evidence type="ECO:0000256" key="8">
    <source>
        <dbReference type="ARBA" id="ARBA00067480"/>
    </source>
</evidence>
<dbReference type="FunFam" id="1.10.8.270:FF:000005">
    <property type="entry name" value="TBC1 domain family member 15"/>
    <property type="match status" value="1"/>
</dbReference>
<keyword evidence="2" id="KW-0343">GTPase activation</keyword>
<sequence>MFEPTEPGKELCIHTGVVLRGANVREDEVHSSGTLNIVEYSFGKCIEWKPQEVSVVSENQDQDPEWSVVESHTRRTRTSSEGPDSLGRARTVRILFFDLKSVRINHGGQQLIFMQKDGTTYVAFFQLSNAESFVSSLKGFIKFEKAKSDRNLFLVSDSEYSSTVLKSSFAELDLFQENTSDYVWKFVKNLHNRPYETTLEAFSKLADIWLYKEPVKQPVEEAVADLLNRSLTVDLTSQALGSSGSGEEYEVIGQPGHKIILPPRPPCPRGAPLSQEQWDRCKDSEGRITNPDAIREIIFRGGIIPSLRYEVWKFLLNYYPWNSTVSERIELKKLKTDEYYRMKLQWKSMSADQETRFSDYRDRKSLIEKDVNRTDRTHPYYYGENNPHLSQLYDILMTYIMYNFDLGYVQGMSDLLSPILCLMDSEVDAFWSFVGFMDKVSSNFEMDQAGMKAQLCQLNNLLQITEPQLAQYLIKNESGNMFFCFRWLLVLFKREFNAIDIIKLWEVLWTDLPCKNFHLLICTAILDTEKSALMENRYGFTEILKHINDLSLHIELPWTLSKAEGIYHQLMAVAPNLPDHIRTVIGLEPLNNTSPSTSDLDEESNDVTVTNDQTADGDSFNGEKTSNRRDSNESGNIKIGNDEVAFERGLNMFYM</sequence>
<evidence type="ECO:0000256" key="7">
    <source>
        <dbReference type="ARBA" id="ARBA00065268"/>
    </source>
</evidence>
<evidence type="ECO:0000256" key="10">
    <source>
        <dbReference type="SAM" id="MobiDB-lite"/>
    </source>
</evidence>
<keyword evidence="13" id="KW-1185">Reference proteome</keyword>
<reference evidence="12" key="1">
    <citation type="submission" date="2021-04" db="EMBL/GenBank/DDBJ databases">
        <authorList>
            <person name="Chebbi M.A.C M."/>
        </authorList>
    </citation>
    <scope>NUCLEOTIDE SEQUENCE</scope>
</reference>
<dbReference type="EMBL" id="CAJNRD030001114">
    <property type="protein sequence ID" value="CAG5073717.1"/>
    <property type="molecule type" value="Genomic_DNA"/>
</dbReference>
<dbReference type="SMART" id="SM00164">
    <property type="entry name" value="TBC"/>
    <property type="match status" value="1"/>
</dbReference>
<dbReference type="Proteomes" id="UP000786811">
    <property type="component" value="Unassembled WGS sequence"/>
</dbReference>
<feature type="region of interest" description="Disordered" evidence="10">
    <location>
        <begin position="592"/>
        <end position="637"/>
    </location>
</feature>
<dbReference type="SUPFAM" id="SSF47923">
    <property type="entry name" value="Ypt/Rab-GAP domain of gyp1p"/>
    <property type="match status" value="2"/>
</dbReference>
<evidence type="ECO:0000256" key="2">
    <source>
        <dbReference type="ARBA" id="ARBA00022468"/>
    </source>
</evidence>
<proteinExistence type="predicted"/>
<keyword evidence="5" id="KW-0007">Acetylation</keyword>
<dbReference type="Gene3D" id="1.10.472.80">
    <property type="entry name" value="Ypt/Rab-GAP domain of gyp1p, domain 3"/>
    <property type="match status" value="1"/>
</dbReference>
<comment type="function">
    <text evidence="6">Acts as a GTPase activating protein for RAB7A. Does not act on RAB4, RAB5 or RAB6.</text>
</comment>
<dbReference type="FunFam" id="1.10.472.80:FF:000005">
    <property type="entry name" value="TBC1 domain family member 15"/>
    <property type="match status" value="1"/>
</dbReference>
<protein>
    <recommendedName>
        <fullName evidence="8">TBC1 domain family member 15</fullName>
    </recommendedName>
    <alternativeName>
        <fullName evidence="9">GTPase-activating protein RAB7</fullName>
    </alternativeName>
</protein>
<dbReference type="InterPro" id="IPR035969">
    <property type="entry name" value="Rab-GAP_TBC_sf"/>
</dbReference>
<organism evidence="12 13">
    <name type="scientific">Cotesia congregata</name>
    <name type="common">Parasitoid wasp</name>
    <name type="synonym">Apanteles congregatus</name>
    <dbReference type="NCBI Taxonomy" id="51543"/>
    <lineage>
        <taxon>Eukaryota</taxon>
        <taxon>Metazoa</taxon>
        <taxon>Ecdysozoa</taxon>
        <taxon>Arthropoda</taxon>
        <taxon>Hexapoda</taxon>
        <taxon>Insecta</taxon>
        <taxon>Pterygota</taxon>
        <taxon>Neoptera</taxon>
        <taxon>Endopterygota</taxon>
        <taxon>Hymenoptera</taxon>
        <taxon>Apocrita</taxon>
        <taxon>Ichneumonoidea</taxon>
        <taxon>Braconidae</taxon>
        <taxon>Microgastrinae</taxon>
        <taxon>Cotesia</taxon>
    </lineage>
</organism>